<organism evidence="3 4">
    <name type="scientific">Posidoniimonas corsicana</name>
    <dbReference type="NCBI Taxonomy" id="1938618"/>
    <lineage>
        <taxon>Bacteria</taxon>
        <taxon>Pseudomonadati</taxon>
        <taxon>Planctomycetota</taxon>
        <taxon>Planctomycetia</taxon>
        <taxon>Pirellulales</taxon>
        <taxon>Lacipirellulaceae</taxon>
        <taxon>Posidoniimonas</taxon>
    </lineage>
</organism>
<feature type="chain" id="PRO_5022865457" description="DUF5060 domain-containing protein" evidence="1">
    <location>
        <begin position="30"/>
        <end position="243"/>
    </location>
</feature>
<dbReference type="Pfam" id="PF16586">
    <property type="entry name" value="DUF5060"/>
    <property type="match status" value="1"/>
</dbReference>
<dbReference type="Gene3D" id="3.20.20.80">
    <property type="entry name" value="Glycosidases"/>
    <property type="match status" value="1"/>
</dbReference>
<evidence type="ECO:0000256" key="1">
    <source>
        <dbReference type="SAM" id="SignalP"/>
    </source>
</evidence>
<dbReference type="Gene3D" id="2.60.40.10">
    <property type="entry name" value="Immunoglobulins"/>
    <property type="match status" value="1"/>
</dbReference>
<evidence type="ECO:0000313" key="4">
    <source>
        <dbReference type="Proteomes" id="UP000316714"/>
    </source>
</evidence>
<dbReference type="InterPro" id="IPR032260">
    <property type="entry name" value="DUF5060"/>
</dbReference>
<sequence precursor="true">MTTLLPSSLRALALLAVFIPPSFTDKASAKETTSVEQWDTYELTFQGSPRGNPYLDTSLTAKFSNTSTTVTVPGFYDGNGVYKVRFSPHQEGAWHFVTKSNRDALSGQKGSFLCVEPTGSNHGPVRVVNTHYLEYADGSPFYSVGTTAYQWTSVKQSIQEKTVETLAKSPFNKMRMCVFPKAYSYGNNTEPWQYAFESKNNFAKPNFEFFRNCDSPRLSDSGGACFYAATAGAFSASYCSGVL</sequence>
<dbReference type="OrthoDB" id="127163at2"/>
<dbReference type="PANTHER" id="PTHR37836:SF2">
    <property type="entry name" value="DUF4038 DOMAIN-CONTAINING PROTEIN"/>
    <property type="match status" value="1"/>
</dbReference>
<comment type="caution">
    <text evidence="3">The sequence shown here is derived from an EMBL/GenBank/DDBJ whole genome shotgun (WGS) entry which is preliminary data.</text>
</comment>
<proteinExistence type="predicted"/>
<evidence type="ECO:0000259" key="2">
    <source>
        <dbReference type="Pfam" id="PF16586"/>
    </source>
</evidence>
<dbReference type="RefSeq" id="WP_146561286.1">
    <property type="nucleotide sequence ID" value="NZ_SIHJ01000001.1"/>
</dbReference>
<feature type="domain" description="DUF5060" evidence="2">
    <location>
        <begin position="35"/>
        <end position="101"/>
    </location>
</feature>
<keyword evidence="4" id="KW-1185">Reference proteome</keyword>
<reference evidence="3 4" key="1">
    <citation type="submission" date="2019-02" db="EMBL/GenBank/DDBJ databases">
        <title>Deep-cultivation of Planctomycetes and their phenomic and genomic characterization uncovers novel biology.</title>
        <authorList>
            <person name="Wiegand S."/>
            <person name="Jogler M."/>
            <person name="Boedeker C."/>
            <person name="Pinto D."/>
            <person name="Vollmers J."/>
            <person name="Rivas-Marin E."/>
            <person name="Kohn T."/>
            <person name="Peeters S.H."/>
            <person name="Heuer A."/>
            <person name="Rast P."/>
            <person name="Oberbeckmann S."/>
            <person name="Bunk B."/>
            <person name="Jeske O."/>
            <person name="Meyerdierks A."/>
            <person name="Storesund J.E."/>
            <person name="Kallscheuer N."/>
            <person name="Luecker S."/>
            <person name="Lage O.M."/>
            <person name="Pohl T."/>
            <person name="Merkel B.J."/>
            <person name="Hornburger P."/>
            <person name="Mueller R.-W."/>
            <person name="Bruemmer F."/>
            <person name="Labrenz M."/>
            <person name="Spormann A.M."/>
            <person name="Op Den Camp H."/>
            <person name="Overmann J."/>
            <person name="Amann R."/>
            <person name="Jetten M.S.M."/>
            <person name="Mascher T."/>
            <person name="Medema M.H."/>
            <person name="Devos D.P."/>
            <person name="Kaster A.-K."/>
            <person name="Ovreas L."/>
            <person name="Rohde M."/>
            <person name="Galperin M.Y."/>
            <person name="Jogler C."/>
        </authorList>
    </citation>
    <scope>NUCLEOTIDE SEQUENCE [LARGE SCALE GENOMIC DNA]</scope>
    <source>
        <strain evidence="3 4">KOR34</strain>
    </source>
</reference>
<feature type="signal peptide" evidence="1">
    <location>
        <begin position="1"/>
        <end position="29"/>
    </location>
</feature>
<gene>
    <name evidence="3" type="ORF">KOR34_01450</name>
</gene>
<dbReference type="AlphaFoldDB" id="A0A5C5VBB0"/>
<dbReference type="EMBL" id="SIHJ01000001">
    <property type="protein sequence ID" value="TWT35257.1"/>
    <property type="molecule type" value="Genomic_DNA"/>
</dbReference>
<dbReference type="InterPro" id="IPR013783">
    <property type="entry name" value="Ig-like_fold"/>
</dbReference>
<evidence type="ECO:0000313" key="3">
    <source>
        <dbReference type="EMBL" id="TWT35257.1"/>
    </source>
</evidence>
<protein>
    <recommendedName>
        <fullName evidence="2">DUF5060 domain-containing protein</fullName>
    </recommendedName>
</protein>
<dbReference type="PANTHER" id="PTHR37836">
    <property type="entry name" value="LMO1036 PROTEIN"/>
    <property type="match status" value="1"/>
</dbReference>
<keyword evidence="1" id="KW-0732">Signal</keyword>
<dbReference type="Proteomes" id="UP000316714">
    <property type="component" value="Unassembled WGS sequence"/>
</dbReference>
<name>A0A5C5VBB0_9BACT</name>
<accession>A0A5C5VBB0</accession>